<evidence type="ECO:0000313" key="3">
    <source>
        <dbReference type="Proteomes" id="UP000580250"/>
    </source>
</evidence>
<evidence type="ECO:0000256" key="1">
    <source>
        <dbReference type="SAM" id="Phobius"/>
    </source>
</evidence>
<sequence>MDLKFIKTLFVQTFKAYLTLNLSKNKLELNKFLNYNILFLFACIFNVIELFELENFIYISVIKFNDRTNIITD</sequence>
<keyword evidence="1" id="KW-1133">Transmembrane helix</keyword>
<reference evidence="2 3" key="1">
    <citation type="submission" date="2020-08" db="EMBL/GenBank/DDBJ databases">
        <authorList>
            <person name="Koutsovoulos G."/>
            <person name="Danchin GJ E."/>
        </authorList>
    </citation>
    <scope>NUCLEOTIDE SEQUENCE [LARGE SCALE GENOMIC DNA]</scope>
</reference>
<gene>
    <name evidence="2" type="ORF">MENT_LOCUS40193</name>
</gene>
<keyword evidence="1" id="KW-0472">Membrane</keyword>
<proteinExistence type="predicted"/>
<dbReference type="AlphaFoldDB" id="A0A6V7WKT8"/>
<comment type="caution">
    <text evidence="2">The sequence shown here is derived from an EMBL/GenBank/DDBJ whole genome shotgun (WGS) entry which is preliminary data.</text>
</comment>
<dbReference type="Proteomes" id="UP000580250">
    <property type="component" value="Unassembled WGS sequence"/>
</dbReference>
<evidence type="ECO:0000313" key="2">
    <source>
        <dbReference type="EMBL" id="CAD2187596.1"/>
    </source>
</evidence>
<keyword evidence="1" id="KW-0812">Transmembrane</keyword>
<name>A0A6V7WKT8_MELEN</name>
<accession>A0A6V7WKT8</accession>
<dbReference type="EMBL" id="CAJEWN010000646">
    <property type="protein sequence ID" value="CAD2187596.1"/>
    <property type="molecule type" value="Genomic_DNA"/>
</dbReference>
<protein>
    <submittedName>
        <fullName evidence="2">Uncharacterized protein</fullName>
    </submittedName>
</protein>
<organism evidence="2 3">
    <name type="scientific">Meloidogyne enterolobii</name>
    <name type="common">Root-knot nematode worm</name>
    <name type="synonym">Meloidogyne mayaguensis</name>
    <dbReference type="NCBI Taxonomy" id="390850"/>
    <lineage>
        <taxon>Eukaryota</taxon>
        <taxon>Metazoa</taxon>
        <taxon>Ecdysozoa</taxon>
        <taxon>Nematoda</taxon>
        <taxon>Chromadorea</taxon>
        <taxon>Rhabditida</taxon>
        <taxon>Tylenchina</taxon>
        <taxon>Tylenchomorpha</taxon>
        <taxon>Tylenchoidea</taxon>
        <taxon>Meloidogynidae</taxon>
        <taxon>Meloidogyninae</taxon>
        <taxon>Meloidogyne</taxon>
    </lineage>
</organism>
<feature type="transmembrane region" description="Helical" evidence="1">
    <location>
        <begin position="32"/>
        <end position="51"/>
    </location>
</feature>